<keyword evidence="9" id="KW-0804">Transcription</keyword>
<evidence type="ECO:0000256" key="2">
    <source>
        <dbReference type="ARBA" id="ARBA00022491"/>
    </source>
</evidence>
<feature type="compositionally biased region" description="Low complexity" evidence="14">
    <location>
        <begin position="286"/>
        <end position="296"/>
    </location>
</feature>
<keyword evidence="11" id="KW-0539">Nucleus</keyword>
<evidence type="ECO:0000256" key="10">
    <source>
        <dbReference type="ARBA" id="ARBA00023187"/>
    </source>
</evidence>
<dbReference type="GO" id="GO:0006397">
    <property type="term" value="P:mRNA processing"/>
    <property type="evidence" value="ECO:0007669"/>
    <property type="project" value="UniProtKB-KW"/>
</dbReference>
<keyword evidence="5" id="KW-0747">Spliceosome</keyword>
<dbReference type="PROSITE" id="PS50006">
    <property type="entry name" value="FHA_DOMAIN"/>
    <property type="match status" value="1"/>
</dbReference>
<feature type="compositionally biased region" description="Polar residues" evidence="14">
    <location>
        <begin position="303"/>
        <end position="317"/>
    </location>
</feature>
<evidence type="ECO:0000256" key="7">
    <source>
        <dbReference type="ARBA" id="ARBA00023015"/>
    </source>
</evidence>
<dbReference type="Proteomes" id="UP001249851">
    <property type="component" value="Unassembled WGS sequence"/>
</dbReference>
<dbReference type="EMBL" id="JARQWQ010000029">
    <property type="protein sequence ID" value="KAK2562239.1"/>
    <property type="molecule type" value="Genomic_DNA"/>
</dbReference>
<evidence type="ECO:0000256" key="11">
    <source>
        <dbReference type="ARBA" id="ARBA00023242"/>
    </source>
</evidence>
<evidence type="ECO:0000256" key="14">
    <source>
        <dbReference type="SAM" id="MobiDB-lite"/>
    </source>
</evidence>
<protein>
    <recommendedName>
        <fullName evidence="12">Nuclear inhibitor of protein phosphatase 1</fullName>
    </recommendedName>
    <alternativeName>
        <fullName evidence="13">Protein phosphatase 1 regulatory inhibitor subunit 8</fullName>
    </alternativeName>
</protein>
<keyword evidence="8" id="KW-0238">DNA-binding</keyword>
<evidence type="ECO:0000256" key="13">
    <source>
        <dbReference type="ARBA" id="ARBA00077703"/>
    </source>
</evidence>
<feature type="region of interest" description="Disordered" evidence="14">
    <location>
        <begin position="282"/>
        <end position="332"/>
    </location>
</feature>
<sequence>MAAQKPGVPSTAPPFEVPSWAGKPPQGLHLDVMKQTSLVEKLIIDQKSYYLFGRNKEVCDFSLEHTSCSRVHAALVFHRHLNRSFLIDLKSTHGTFIGTIRLEPQKPTQVQVDSVIRFGASTRSYVLREKPAMPSSATKLSENAPDKTEQDNEESSTGGLLGLPESDTDLDDLTEFNTAHNKRISSLGVEEGSTNLASVASLKRKRKSSLSVAFREGEEIINPEDIDPTVGKFRNMIQTTLVVPNKKMRGPVSPMGNLTENITRRLQSFTYSQGLYSNLPGSGLVPEPTSPTSPTTQHKPRMTITSAPDVSSPTLPTSPKIPVPEPIATVPSMQNAQMTIAEAPKKKYAKEAWPGKKPTPSLLI</sequence>
<keyword evidence="10" id="KW-0508">mRNA splicing</keyword>
<dbReference type="InterPro" id="IPR050923">
    <property type="entry name" value="Cell_Proc_Reg/RNA_Proc"/>
</dbReference>
<keyword evidence="3" id="KW-0597">Phosphoprotein</keyword>
<proteinExistence type="predicted"/>
<evidence type="ECO:0000256" key="12">
    <source>
        <dbReference type="ARBA" id="ARBA00068386"/>
    </source>
</evidence>
<evidence type="ECO:0000256" key="4">
    <source>
        <dbReference type="ARBA" id="ARBA00022664"/>
    </source>
</evidence>
<evidence type="ECO:0000313" key="16">
    <source>
        <dbReference type="EMBL" id="KAK2562239.1"/>
    </source>
</evidence>
<organism evidence="16 17">
    <name type="scientific">Acropora cervicornis</name>
    <name type="common">Staghorn coral</name>
    <dbReference type="NCBI Taxonomy" id="6130"/>
    <lineage>
        <taxon>Eukaryota</taxon>
        <taxon>Metazoa</taxon>
        <taxon>Cnidaria</taxon>
        <taxon>Anthozoa</taxon>
        <taxon>Hexacorallia</taxon>
        <taxon>Scleractinia</taxon>
        <taxon>Astrocoeniina</taxon>
        <taxon>Acroporidae</taxon>
        <taxon>Acropora</taxon>
    </lineage>
</organism>
<name>A0AAD9QJC5_ACRCE</name>
<dbReference type="Gene3D" id="2.60.200.20">
    <property type="match status" value="1"/>
</dbReference>
<evidence type="ECO:0000256" key="9">
    <source>
        <dbReference type="ARBA" id="ARBA00023163"/>
    </source>
</evidence>
<dbReference type="Pfam" id="PF00498">
    <property type="entry name" value="FHA"/>
    <property type="match status" value="1"/>
</dbReference>
<comment type="subcellular location">
    <subcellularLocation>
        <location evidence="1">Nucleus speckle</location>
    </subcellularLocation>
</comment>
<keyword evidence="4" id="KW-0507">mRNA processing</keyword>
<evidence type="ECO:0000256" key="1">
    <source>
        <dbReference type="ARBA" id="ARBA00004324"/>
    </source>
</evidence>
<keyword evidence="7" id="KW-0805">Transcription regulation</keyword>
<gene>
    <name evidence="16" type="ORF">P5673_014496</name>
</gene>
<dbReference type="GO" id="GO:0016607">
    <property type="term" value="C:nuclear speck"/>
    <property type="evidence" value="ECO:0007669"/>
    <property type="project" value="UniProtKB-SubCell"/>
</dbReference>
<evidence type="ECO:0000259" key="15">
    <source>
        <dbReference type="PROSITE" id="PS50006"/>
    </source>
</evidence>
<dbReference type="PANTHER" id="PTHR23308">
    <property type="entry name" value="NUCLEAR INHIBITOR OF PROTEIN PHOSPHATASE-1"/>
    <property type="match status" value="1"/>
</dbReference>
<evidence type="ECO:0000256" key="3">
    <source>
        <dbReference type="ARBA" id="ARBA00022553"/>
    </source>
</evidence>
<feature type="region of interest" description="Disordered" evidence="14">
    <location>
        <begin position="129"/>
        <end position="167"/>
    </location>
</feature>
<keyword evidence="2" id="KW-0678">Repressor</keyword>
<dbReference type="FunFam" id="2.60.200.20:FF:000012">
    <property type="entry name" value="Nuclear inhibitor of protein phosphatase 1"/>
    <property type="match status" value="1"/>
</dbReference>
<dbReference type="Gene3D" id="6.10.250.1290">
    <property type="match status" value="1"/>
</dbReference>
<keyword evidence="17" id="KW-1185">Reference proteome</keyword>
<evidence type="ECO:0000313" key="17">
    <source>
        <dbReference type="Proteomes" id="UP001249851"/>
    </source>
</evidence>
<reference evidence="16" key="2">
    <citation type="journal article" date="2023" name="Science">
        <title>Genomic signatures of disease resistance in endangered staghorn corals.</title>
        <authorList>
            <person name="Vollmer S.V."/>
            <person name="Selwyn J.D."/>
            <person name="Despard B.A."/>
            <person name="Roesel C.L."/>
        </authorList>
    </citation>
    <scope>NUCLEOTIDE SEQUENCE</scope>
    <source>
        <strain evidence="16">K2</strain>
    </source>
</reference>
<dbReference type="InterPro" id="IPR000253">
    <property type="entry name" value="FHA_dom"/>
</dbReference>
<dbReference type="GO" id="GO:0003723">
    <property type="term" value="F:RNA binding"/>
    <property type="evidence" value="ECO:0007669"/>
    <property type="project" value="UniProtKB-KW"/>
</dbReference>
<dbReference type="AlphaFoldDB" id="A0AAD9QJC5"/>
<evidence type="ECO:0000256" key="8">
    <source>
        <dbReference type="ARBA" id="ARBA00023125"/>
    </source>
</evidence>
<comment type="caution">
    <text evidence="16">The sequence shown here is derived from an EMBL/GenBank/DDBJ whole genome shotgun (WGS) entry which is preliminary data.</text>
</comment>
<dbReference type="SUPFAM" id="SSF49879">
    <property type="entry name" value="SMAD/FHA domain"/>
    <property type="match status" value="1"/>
</dbReference>
<dbReference type="InterPro" id="IPR008984">
    <property type="entry name" value="SMAD_FHA_dom_sf"/>
</dbReference>
<evidence type="ECO:0000256" key="5">
    <source>
        <dbReference type="ARBA" id="ARBA00022728"/>
    </source>
</evidence>
<evidence type="ECO:0000256" key="6">
    <source>
        <dbReference type="ARBA" id="ARBA00022884"/>
    </source>
</evidence>
<dbReference type="GO" id="GO:0008380">
    <property type="term" value="P:RNA splicing"/>
    <property type="evidence" value="ECO:0007669"/>
    <property type="project" value="UniProtKB-KW"/>
</dbReference>
<keyword evidence="6" id="KW-0694">RNA-binding</keyword>
<dbReference type="SMART" id="SM00240">
    <property type="entry name" value="FHA"/>
    <property type="match status" value="1"/>
</dbReference>
<reference evidence="16" key="1">
    <citation type="journal article" date="2023" name="G3 (Bethesda)">
        <title>Whole genome assembly and annotation of the endangered Caribbean coral Acropora cervicornis.</title>
        <authorList>
            <person name="Selwyn J.D."/>
            <person name="Vollmer S.V."/>
        </authorList>
    </citation>
    <scope>NUCLEOTIDE SEQUENCE</scope>
    <source>
        <strain evidence="16">K2</strain>
    </source>
</reference>
<dbReference type="GO" id="GO:0005681">
    <property type="term" value="C:spliceosomal complex"/>
    <property type="evidence" value="ECO:0007669"/>
    <property type="project" value="UniProtKB-KW"/>
</dbReference>
<feature type="domain" description="FHA" evidence="15">
    <location>
        <begin position="50"/>
        <end position="102"/>
    </location>
</feature>
<dbReference type="GO" id="GO:0003677">
    <property type="term" value="F:DNA binding"/>
    <property type="evidence" value="ECO:0007669"/>
    <property type="project" value="UniProtKB-KW"/>
</dbReference>
<dbReference type="CDD" id="cd22674">
    <property type="entry name" value="FHA_PPP1R8"/>
    <property type="match status" value="1"/>
</dbReference>
<accession>A0AAD9QJC5</accession>